<dbReference type="Pfam" id="PF13203">
    <property type="entry name" value="DUF2201_N"/>
    <property type="match status" value="1"/>
</dbReference>
<dbReference type="Pfam" id="PF09967">
    <property type="entry name" value="DUF2201"/>
    <property type="match status" value="1"/>
</dbReference>
<keyword evidence="4" id="KW-1185">Reference proteome</keyword>
<dbReference type="InterPro" id="IPR018698">
    <property type="entry name" value="VWA-like_dom"/>
</dbReference>
<dbReference type="InterPro" id="IPR036465">
    <property type="entry name" value="vWFA_dom_sf"/>
</dbReference>
<dbReference type="InterPro" id="IPR025154">
    <property type="entry name" value="Put_metallopeptidase_dom"/>
</dbReference>
<dbReference type="EMBL" id="CP025746">
    <property type="protein sequence ID" value="QAA34657.1"/>
    <property type="molecule type" value="Genomic_DNA"/>
</dbReference>
<sequence length="444" mass="51880">MNFDIRRRELLRVATQWESEKDVTESFIRNFNELLEQVILSMLEKEDNFFGQFLIQVKRGIRLDISWPIATEPTLSGFNMYFNPVLLLQCELKEIQALLKHEIYHIMLGHYERQKGLRDKYSRIALSKAMDIAVNQYIEHLPSWCDRLYTVNLEYDLELKEDMTMEQYTEELQKAIVKKGKKAIVKTKDNIVTSIDVESAHDTWESVNISQDLLKEIKKRTALNAYKGKAPKNIEKYILSLDAKPEIQWTDYLKKLIPSVRCGYKKTITRKDRRQPERLDLRGKLPSIMPKILVAIDISASMSDEEVNSIMTEILAISKSRSADITVIECDSDIRKIYELSSPKDIKKRSNKSGATRFSPVFEYMKRENMRNHILIYFTDGVGEAELSVKPINKDLLWVLTGKEDLSLKKSYGVIKRLSRREAEKYGYDYGLQAMREVIHDWAR</sequence>
<dbReference type="PANTHER" id="PTHR38730:SF1">
    <property type="entry name" value="SLL7028 PROTEIN"/>
    <property type="match status" value="1"/>
</dbReference>
<dbReference type="PANTHER" id="PTHR38730">
    <property type="entry name" value="SLL7028 PROTEIN"/>
    <property type="match status" value="1"/>
</dbReference>
<feature type="domain" description="Putative metallopeptidase" evidence="2">
    <location>
        <begin position="44"/>
        <end position="175"/>
    </location>
</feature>
<evidence type="ECO:0000259" key="2">
    <source>
        <dbReference type="Pfam" id="PF13203"/>
    </source>
</evidence>
<organism evidence="3 4">
    <name type="scientific">Clostridium manihotivorum</name>
    <dbReference type="NCBI Taxonomy" id="2320868"/>
    <lineage>
        <taxon>Bacteria</taxon>
        <taxon>Bacillati</taxon>
        <taxon>Bacillota</taxon>
        <taxon>Clostridia</taxon>
        <taxon>Eubacteriales</taxon>
        <taxon>Clostridiaceae</taxon>
        <taxon>Clostridium</taxon>
    </lineage>
</organism>
<proteinExistence type="predicted"/>
<evidence type="ECO:0000259" key="1">
    <source>
        <dbReference type="Pfam" id="PF09967"/>
    </source>
</evidence>
<dbReference type="Proteomes" id="UP000286268">
    <property type="component" value="Chromosome"/>
</dbReference>
<dbReference type="SUPFAM" id="SSF53300">
    <property type="entry name" value="vWA-like"/>
    <property type="match status" value="1"/>
</dbReference>
<dbReference type="AlphaFoldDB" id="A0A3R5R1M0"/>
<name>A0A3R5R1M0_9CLOT</name>
<evidence type="ECO:0000313" key="3">
    <source>
        <dbReference type="EMBL" id="QAA34657.1"/>
    </source>
</evidence>
<gene>
    <name evidence="3" type="ORF">C1I91_25175</name>
</gene>
<protein>
    <recommendedName>
        <fullName evidence="5">Metal-dependent peptidase</fullName>
    </recommendedName>
</protein>
<dbReference type="KEGG" id="cmah:C1I91_25175"/>
<feature type="domain" description="VWA-like" evidence="1">
    <location>
        <begin position="293"/>
        <end position="407"/>
    </location>
</feature>
<evidence type="ECO:0008006" key="5">
    <source>
        <dbReference type="Google" id="ProtNLM"/>
    </source>
</evidence>
<accession>A0A3R5R1M0</accession>
<dbReference type="RefSeq" id="WP_128215370.1">
    <property type="nucleotide sequence ID" value="NZ_CP025746.1"/>
</dbReference>
<evidence type="ECO:0000313" key="4">
    <source>
        <dbReference type="Proteomes" id="UP000286268"/>
    </source>
</evidence>
<reference evidence="3 4" key="1">
    <citation type="submission" date="2018-01" db="EMBL/GenBank/DDBJ databases">
        <title>Genome Sequencing and Assembly of Anaerobacter polyendosporus strain CT4.</title>
        <authorList>
            <person name="Tachaapaikoon C."/>
            <person name="Sutheeworapong S."/>
            <person name="Jenjaroenpun P."/>
            <person name="Wongsurawat T."/>
            <person name="Nookeaw I."/>
            <person name="Cheawchanlertfa P."/>
            <person name="Kosugi A."/>
            <person name="Cheevadhanarak S."/>
            <person name="Ratanakhanokchai K."/>
        </authorList>
    </citation>
    <scope>NUCLEOTIDE SEQUENCE [LARGE SCALE GENOMIC DNA]</scope>
    <source>
        <strain evidence="3 4">CT4</strain>
    </source>
</reference>
<dbReference type="OrthoDB" id="9809307at2"/>